<dbReference type="InterPro" id="IPR004089">
    <property type="entry name" value="MCPsignal_dom"/>
</dbReference>
<evidence type="ECO:0000256" key="1">
    <source>
        <dbReference type="PROSITE-ProRule" id="PRU00284"/>
    </source>
</evidence>
<feature type="transmembrane region" description="Helical" evidence="3">
    <location>
        <begin position="192"/>
        <end position="214"/>
    </location>
</feature>
<keyword evidence="3" id="KW-0812">Transmembrane</keyword>
<dbReference type="SUPFAM" id="SSF58104">
    <property type="entry name" value="Methyl-accepting chemotaxis protein (MCP) signaling domain"/>
    <property type="match status" value="1"/>
</dbReference>
<dbReference type="PROSITE" id="PS50111">
    <property type="entry name" value="CHEMOTAXIS_TRANSDUC_2"/>
    <property type="match status" value="1"/>
</dbReference>
<feature type="signal peptide" evidence="4">
    <location>
        <begin position="1"/>
        <end position="21"/>
    </location>
</feature>
<dbReference type="RefSeq" id="WP_028312111.1">
    <property type="nucleotide sequence ID" value="NZ_AXWS01000014.1"/>
</dbReference>
<reference evidence="7" key="1">
    <citation type="journal article" date="1992" name="J. Biol. Chem.">
        <title>Sequence and characterization of Bacillus subtilis CheW.</title>
        <authorList>
            <person name="Hanlon D.W."/>
            <person name="Marquez-Magana L.M."/>
            <person name="Carpenter P.B."/>
            <person name="Chamberlin M.J."/>
            <person name="Ordal G.W."/>
        </authorList>
    </citation>
    <scope>NUCLEOTIDE SEQUENCE</scope>
</reference>
<sequence>MLVARISLRAKLLLAPLVAIAALGSVSLAALHVLDHETAHAADAVERNLSALRLGASVAPALADSQTAARRVALGLAADQPAADLAKSREAARAGLARATEALSALADEADLPAASADVVRGFGFDLRPYRATLDDLLDNRLAPDAATLATLMASTERQADRLQRRAVELTDSLAAVGHDDTLAVLTASRGWLRGLLVALGMALLPSLAIAFVVERRALADIRLLAQLVERLRLSGSPVEQASATAMANAMASACAMAAGNAAHGAVPPPQPADFTGAVEALAFRGNLLALNAAVEAARHAGPGNAIASVAEDARRLAQAATLMADECRWQQRLADLDAAARAACMADDAPAASAPGPVAGVMPARAGACFTPPQVHLRHDLGRED</sequence>
<protein>
    <submittedName>
        <fullName evidence="7">Methyl-accepting chemotaxis protein</fullName>
    </submittedName>
</protein>
<dbReference type="GO" id="GO:0007165">
    <property type="term" value="P:signal transduction"/>
    <property type="evidence" value="ECO:0007669"/>
    <property type="project" value="UniProtKB-KW"/>
</dbReference>
<keyword evidence="1" id="KW-0807">Transducer</keyword>
<dbReference type="GO" id="GO:0006935">
    <property type="term" value="P:chemotaxis"/>
    <property type="evidence" value="ECO:0007669"/>
    <property type="project" value="InterPro"/>
</dbReference>
<feature type="coiled-coil region" evidence="2">
    <location>
        <begin position="146"/>
        <end position="173"/>
    </location>
</feature>
<keyword evidence="3" id="KW-0472">Membrane</keyword>
<dbReference type="Gene3D" id="6.10.250.3200">
    <property type="match status" value="1"/>
</dbReference>
<evidence type="ECO:0000256" key="2">
    <source>
        <dbReference type="SAM" id="Coils"/>
    </source>
</evidence>
<dbReference type="Proteomes" id="UP000675920">
    <property type="component" value="Unplaced"/>
</dbReference>
<keyword evidence="2" id="KW-0175">Coiled coil</keyword>
<dbReference type="GO" id="GO:0016020">
    <property type="term" value="C:membrane"/>
    <property type="evidence" value="ECO:0007669"/>
    <property type="project" value="InterPro"/>
</dbReference>
<keyword evidence="3" id="KW-1133">Transmembrane helix</keyword>
<name>A0A8B6X560_9BURK</name>
<reference evidence="7" key="2">
    <citation type="submission" date="2025-08" db="UniProtKB">
        <authorList>
            <consortium name="RefSeq"/>
        </authorList>
    </citation>
    <scope>IDENTIFICATION</scope>
</reference>
<accession>A0A8B6X560</accession>
<organism evidence="6 7">
    <name type="scientific">Derxia gummosa DSM 723</name>
    <dbReference type="NCBI Taxonomy" id="1121388"/>
    <lineage>
        <taxon>Bacteria</taxon>
        <taxon>Pseudomonadati</taxon>
        <taxon>Pseudomonadota</taxon>
        <taxon>Betaproteobacteria</taxon>
        <taxon>Burkholderiales</taxon>
        <taxon>Alcaligenaceae</taxon>
        <taxon>Derxia</taxon>
    </lineage>
</organism>
<keyword evidence="6" id="KW-1185">Reference proteome</keyword>
<dbReference type="OrthoDB" id="9961968at2"/>
<evidence type="ECO:0000256" key="3">
    <source>
        <dbReference type="SAM" id="Phobius"/>
    </source>
</evidence>
<feature type="domain" description="Methyl-accepting transducer" evidence="5">
    <location>
        <begin position="273"/>
        <end position="327"/>
    </location>
</feature>
<evidence type="ECO:0000259" key="5">
    <source>
        <dbReference type="PROSITE" id="PS50111"/>
    </source>
</evidence>
<dbReference type="GO" id="GO:0004888">
    <property type="term" value="F:transmembrane signaling receptor activity"/>
    <property type="evidence" value="ECO:0007669"/>
    <property type="project" value="InterPro"/>
</dbReference>
<proteinExistence type="predicted"/>
<dbReference type="InterPro" id="IPR004090">
    <property type="entry name" value="Chemotax_Me-accpt_rcpt"/>
</dbReference>
<evidence type="ECO:0000313" key="7">
    <source>
        <dbReference type="RefSeq" id="WP_028312111.1"/>
    </source>
</evidence>
<feature type="chain" id="PRO_5034562274" evidence="4">
    <location>
        <begin position="22"/>
        <end position="386"/>
    </location>
</feature>
<evidence type="ECO:0000313" key="6">
    <source>
        <dbReference type="Proteomes" id="UP000675920"/>
    </source>
</evidence>
<dbReference type="AlphaFoldDB" id="A0A8B6X560"/>
<dbReference type="PRINTS" id="PR00260">
    <property type="entry name" value="CHEMTRNSDUCR"/>
</dbReference>
<keyword evidence="4" id="KW-0732">Signal</keyword>
<evidence type="ECO:0000256" key="4">
    <source>
        <dbReference type="SAM" id="SignalP"/>
    </source>
</evidence>